<evidence type="ECO:0000256" key="4">
    <source>
        <dbReference type="ARBA" id="ARBA00022643"/>
    </source>
</evidence>
<dbReference type="InterPro" id="IPR014729">
    <property type="entry name" value="Rossmann-like_a/b/a_fold"/>
</dbReference>
<dbReference type="Proteomes" id="UP000215559">
    <property type="component" value="Unassembled WGS sequence"/>
</dbReference>
<dbReference type="Pfam" id="PF01687">
    <property type="entry name" value="Flavokinase"/>
    <property type="match status" value="1"/>
</dbReference>
<evidence type="ECO:0000313" key="17">
    <source>
        <dbReference type="Proteomes" id="UP000215559"/>
    </source>
</evidence>
<evidence type="ECO:0000256" key="14">
    <source>
        <dbReference type="PIRNR" id="PIRNR004491"/>
    </source>
</evidence>
<dbReference type="InterPro" id="IPR015865">
    <property type="entry name" value="Riboflavin_kinase_bac/euk"/>
</dbReference>
<dbReference type="EC" id="2.7.1.26" evidence="14"/>
<gene>
    <name evidence="16" type="primary">ribF</name>
    <name evidence="16" type="ORF">CH330_06210</name>
</gene>
<keyword evidence="7 14" id="KW-0547">Nucleotide-binding</keyword>
<dbReference type="InterPro" id="IPR002606">
    <property type="entry name" value="Riboflavin_kinase_bac"/>
</dbReference>
<keyword evidence="11" id="KW-0511">Multifunctional enzyme</keyword>
<dbReference type="InterPro" id="IPR015864">
    <property type="entry name" value="FAD_synthase"/>
</dbReference>
<evidence type="ECO:0000256" key="3">
    <source>
        <dbReference type="ARBA" id="ARBA00022630"/>
    </source>
</evidence>
<keyword evidence="8 14" id="KW-0418">Kinase</keyword>
<comment type="pathway">
    <text evidence="1 14">Cofactor biosynthesis; FAD biosynthesis; FAD from FMN: step 1/1.</text>
</comment>
<comment type="catalytic activity">
    <reaction evidence="12 14">
        <text>riboflavin + ATP = FMN + ADP + H(+)</text>
        <dbReference type="Rhea" id="RHEA:14357"/>
        <dbReference type="ChEBI" id="CHEBI:15378"/>
        <dbReference type="ChEBI" id="CHEBI:30616"/>
        <dbReference type="ChEBI" id="CHEBI:57986"/>
        <dbReference type="ChEBI" id="CHEBI:58210"/>
        <dbReference type="ChEBI" id="CHEBI:456216"/>
        <dbReference type="EC" id="2.7.1.26"/>
    </reaction>
</comment>
<evidence type="ECO:0000256" key="9">
    <source>
        <dbReference type="ARBA" id="ARBA00022827"/>
    </source>
</evidence>
<dbReference type="GO" id="GO:0006747">
    <property type="term" value="P:FAD biosynthetic process"/>
    <property type="evidence" value="ECO:0007669"/>
    <property type="project" value="UniProtKB-UniRule"/>
</dbReference>
<dbReference type="GO" id="GO:0003919">
    <property type="term" value="F:FMN adenylyltransferase activity"/>
    <property type="evidence" value="ECO:0007669"/>
    <property type="project" value="UniProtKB-UniRule"/>
</dbReference>
<keyword evidence="3 14" id="KW-0285">Flavoprotein</keyword>
<keyword evidence="4 14" id="KW-0288">FMN</keyword>
<dbReference type="Pfam" id="PF06574">
    <property type="entry name" value="FAD_syn"/>
    <property type="match status" value="1"/>
</dbReference>
<evidence type="ECO:0000256" key="12">
    <source>
        <dbReference type="ARBA" id="ARBA00047880"/>
    </source>
</evidence>
<proteinExistence type="inferred from homology"/>
<evidence type="ECO:0000256" key="7">
    <source>
        <dbReference type="ARBA" id="ARBA00022741"/>
    </source>
</evidence>
<dbReference type="CDD" id="cd02064">
    <property type="entry name" value="FAD_synthetase_N"/>
    <property type="match status" value="1"/>
</dbReference>
<evidence type="ECO:0000256" key="6">
    <source>
        <dbReference type="ARBA" id="ARBA00022695"/>
    </source>
</evidence>
<comment type="similarity">
    <text evidence="14">Belongs to the ribF family.</text>
</comment>
<feature type="domain" description="Riboflavin kinase" evidence="15">
    <location>
        <begin position="170"/>
        <end position="295"/>
    </location>
</feature>
<dbReference type="EC" id="2.7.7.2" evidence="14"/>
<organism evidence="16 17">
    <name type="scientific">candidate division WOR-3 bacterium JGI_Cruoil_03_51_56</name>
    <dbReference type="NCBI Taxonomy" id="1973747"/>
    <lineage>
        <taxon>Bacteria</taxon>
        <taxon>Bacteria division WOR-3</taxon>
    </lineage>
</organism>
<keyword evidence="6 14" id="KW-0548">Nucleotidyltransferase</keyword>
<evidence type="ECO:0000256" key="2">
    <source>
        <dbReference type="ARBA" id="ARBA00005201"/>
    </source>
</evidence>
<protein>
    <recommendedName>
        <fullName evidence="14">Riboflavin biosynthesis protein</fullName>
    </recommendedName>
    <domain>
        <recommendedName>
            <fullName evidence="14">Riboflavin kinase</fullName>
            <ecNumber evidence="14">2.7.1.26</ecNumber>
        </recommendedName>
        <alternativeName>
            <fullName evidence="14">Flavokinase</fullName>
        </alternativeName>
    </domain>
    <domain>
        <recommendedName>
            <fullName evidence="14">FMN adenylyltransferase</fullName>
            <ecNumber evidence="14">2.7.7.2</ecNumber>
        </recommendedName>
        <alternativeName>
            <fullName evidence="14">FAD pyrophosphorylase</fullName>
        </alternativeName>
        <alternativeName>
            <fullName evidence="14">FAD synthase</fullName>
        </alternativeName>
    </domain>
</protein>
<evidence type="ECO:0000256" key="1">
    <source>
        <dbReference type="ARBA" id="ARBA00004726"/>
    </source>
</evidence>
<dbReference type="AlphaFoldDB" id="A0A235BSU6"/>
<sequence length="296" mass="33049">MDYSGQVIALGSFDGVHLGHQQILSRAYQIASKLHGTTAVLTYDPLPAQLIHPDFTYVLTPLSEKVQLLIELGIQFIHIVRFNEQTRITEPVAFVKSQILPIRPSAVVAGHDHRFGNQGRGDIALLRKLLEPLHINVEVVPEFGLFGAPVRSTRIREHLLLGHVRRAADLLGRHYRLSGKVITGTGIGHHIGFPTINLMVEEKGKLVPADGVYAALVDIMTARYPAVLNIGHRPTFMGETRTIEAHLLDCHLPFRPPGATVHFVERLRPERKFPTPEALTHQIQTDIEKARRLLDL</sequence>
<comment type="caution">
    <text evidence="16">The sequence shown here is derived from an EMBL/GenBank/DDBJ whole genome shotgun (WGS) entry which is preliminary data.</text>
</comment>
<dbReference type="PIRSF" id="PIRSF004491">
    <property type="entry name" value="FAD_Synth"/>
    <property type="match status" value="1"/>
</dbReference>
<dbReference type="GO" id="GO:0005524">
    <property type="term" value="F:ATP binding"/>
    <property type="evidence" value="ECO:0007669"/>
    <property type="project" value="UniProtKB-UniRule"/>
</dbReference>
<dbReference type="PANTHER" id="PTHR22749:SF6">
    <property type="entry name" value="RIBOFLAVIN KINASE"/>
    <property type="match status" value="1"/>
</dbReference>
<evidence type="ECO:0000313" key="16">
    <source>
        <dbReference type="EMBL" id="OYD15276.1"/>
    </source>
</evidence>
<dbReference type="Gene3D" id="2.40.30.30">
    <property type="entry name" value="Riboflavin kinase-like"/>
    <property type="match status" value="1"/>
</dbReference>
<comment type="catalytic activity">
    <reaction evidence="13 14">
        <text>FMN + ATP + H(+) = FAD + diphosphate</text>
        <dbReference type="Rhea" id="RHEA:17237"/>
        <dbReference type="ChEBI" id="CHEBI:15378"/>
        <dbReference type="ChEBI" id="CHEBI:30616"/>
        <dbReference type="ChEBI" id="CHEBI:33019"/>
        <dbReference type="ChEBI" id="CHEBI:57692"/>
        <dbReference type="ChEBI" id="CHEBI:58210"/>
        <dbReference type="EC" id="2.7.7.2"/>
    </reaction>
</comment>
<evidence type="ECO:0000256" key="5">
    <source>
        <dbReference type="ARBA" id="ARBA00022679"/>
    </source>
</evidence>
<dbReference type="InterPro" id="IPR023468">
    <property type="entry name" value="Riboflavin_kinase"/>
</dbReference>
<dbReference type="SUPFAM" id="SSF52374">
    <property type="entry name" value="Nucleotidylyl transferase"/>
    <property type="match status" value="1"/>
</dbReference>
<evidence type="ECO:0000256" key="13">
    <source>
        <dbReference type="ARBA" id="ARBA00049494"/>
    </source>
</evidence>
<reference evidence="16 17" key="1">
    <citation type="submission" date="2017-07" db="EMBL/GenBank/DDBJ databases">
        <title>Recovery of genomes from metagenomes via a dereplication, aggregation, and scoring strategy.</title>
        <authorList>
            <person name="Sieber C.M."/>
            <person name="Probst A.J."/>
            <person name="Sharrar A."/>
            <person name="Thomas B.C."/>
            <person name="Hess M."/>
            <person name="Tringe S.G."/>
            <person name="Banfield J.F."/>
        </authorList>
    </citation>
    <scope>NUCLEOTIDE SEQUENCE [LARGE SCALE GENOMIC DNA]</scope>
    <source>
        <strain evidence="16">JGI_Cruoil_03_51_56</strain>
    </source>
</reference>
<name>A0A235BSU6_UNCW3</name>
<dbReference type="SUPFAM" id="SSF82114">
    <property type="entry name" value="Riboflavin kinase-like"/>
    <property type="match status" value="1"/>
</dbReference>
<keyword evidence="5 14" id="KW-0808">Transferase</keyword>
<dbReference type="GO" id="GO:0009398">
    <property type="term" value="P:FMN biosynthetic process"/>
    <property type="evidence" value="ECO:0007669"/>
    <property type="project" value="UniProtKB-UniRule"/>
</dbReference>
<dbReference type="EMBL" id="NOZP01000114">
    <property type="protein sequence ID" value="OYD15276.1"/>
    <property type="molecule type" value="Genomic_DNA"/>
</dbReference>
<dbReference type="NCBIfam" id="TIGR00083">
    <property type="entry name" value="ribF"/>
    <property type="match status" value="1"/>
</dbReference>
<dbReference type="SMART" id="SM00904">
    <property type="entry name" value="Flavokinase"/>
    <property type="match status" value="1"/>
</dbReference>
<evidence type="ECO:0000256" key="10">
    <source>
        <dbReference type="ARBA" id="ARBA00022840"/>
    </source>
</evidence>
<keyword evidence="10 14" id="KW-0067">ATP-binding</keyword>
<dbReference type="UniPathway" id="UPA00276">
    <property type="reaction ID" value="UER00406"/>
</dbReference>
<dbReference type="Gene3D" id="3.40.50.620">
    <property type="entry name" value="HUPs"/>
    <property type="match status" value="1"/>
</dbReference>
<dbReference type="GO" id="GO:0009231">
    <property type="term" value="P:riboflavin biosynthetic process"/>
    <property type="evidence" value="ECO:0007669"/>
    <property type="project" value="InterPro"/>
</dbReference>
<keyword evidence="9 14" id="KW-0274">FAD</keyword>
<comment type="pathway">
    <text evidence="2 14">Cofactor biosynthesis; FMN biosynthesis; FMN from riboflavin (ATP route): step 1/1.</text>
</comment>
<dbReference type="UniPathway" id="UPA00277">
    <property type="reaction ID" value="UER00407"/>
</dbReference>
<accession>A0A235BSU6</accession>
<evidence type="ECO:0000256" key="11">
    <source>
        <dbReference type="ARBA" id="ARBA00023268"/>
    </source>
</evidence>
<evidence type="ECO:0000256" key="8">
    <source>
        <dbReference type="ARBA" id="ARBA00022777"/>
    </source>
</evidence>
<dbReference type="PANTHER" id="PTHR22749">
    <property type="entry name" value="RIBOFLAVIN KINASE/FMN ADENYLYLTRANSFERASE"/>
    <property type="match status" value="1"/>
</dbReference>
<dbReference type="GO" id="GO:0008531">
    <property type="term" value="F:riboflavin kinase activity"/>
    <property type="evidence" value="ECO:0007669"/>
    <property type="project" value="UniProtKB-UniRule"/>
</dbReference>
<dbReference type="InterPro" id="IPR023465">
    <property type="entry name" value="Riboflavin_kinase_dom_sf"/>
</dbReference>
<evidence type="ECO:0000259" key="15">
    <source>
        <dbReference type="SMART" id="SM00904"/>
    </source>
</evidence>